<dbReference type="InterPro" id="IPR005624">
    <property type="entry name" value="PduO/GlcC-like"/>
</dbReference>
<reference evidence="1 2" key="1">
    <citation type="journal article" date="2020" name="ISME J.">
        <title>Comparative genomics reveals insights into cyanobacterial evolution and habitat adaptation.</title>
        <authorList>
            <person name="Chen M.Y."/>
            <person name="Teng W.K."/>
            <person name="Zhao L."/>
            <person name="Hu C.X."/>
            <person name="Zhou Y.K."/>
            <person name="Han B.P."/>
            <person name="Song L.R."/>
            <person name="Shu W.S."/>
        </authorList>
    </citation>
    <scope>NUCLEOTIDE SEQUENCE [LARGE SCALE GENOMIC DNA]</scope>
    <source>
        <strain evidence="1 2">FACHB-1370</strain>
    </source>
</reference>
<dbReference type="Gene3D" id="3.30.450.150">
    <property type="entry name" value="Haem-degrading domain"/>
    <property type="match status" value="1"/>
</dbReference>
<dbReference type="PANTHER" id="PTHR34309:SF1">
    <property type="entry name" value="PROTEIN GLCG"/>
    <property type="match status" value="1"/>
</dbReference>
<protein>
    <submittedName>
        <fullName evidence="1">Heme-binding protein</fullName>
    </submittedName>
</protein>
<name>A0ABR8EDW9_9CYAN</name>
<keyword evidence="2" id="KW-1185">Reference proteome</keyword>
<proteinExistence type="predicted"/>
<dbReference type="SUPFAM" id="SSF143744">
    <property type="entry name" value="GlcG-like"/>
    <property type="match status" value="1"/>
</dbReference>
<organism evidence="1 2">
    <name type="scientific">Planktothricoides raciborskii FACHB-1370</name>
    <dbReference type="NCBI Taxonomy" id="2949576"/>
    <lineage>
        <taxon>Bacteria</taxon>
        <taxon>Bacillati</taxon>
        <taxon>Cyanobacteriota</taxon>
        <taxon>Cyanophyceae</taxon>
        <taxon>Oscillatoriophycideae</taxon>
        <taxon>Oscillatoriales</taxon>
        <taxon>Oscillatoriaceae</taxon>
        <taxon>Planktothricoides</taxon>
    </lineage>
</organism>
<accession>A0ABR8EDW9</accession>
<dbReference type="InterPro" id="IPR038084">
    <property type="entry name" value="PduO/GlcC-like_sf"/>
</dbReference>
<dbReference type="PANTHER" id="PTHR34309">
    <property type="entry name" value="SLR1406 PROTEIN"/>
    <property type="match status" value="1"/>
</dbReference>
<gene>
    <name evidence="1" type="ORF">H6G72_08685</name>
</gene>
<dbReference type="Pfam" id="PF03928">
    <property type="entry name" value="HbpS-like"/>
    <property type="match status" value="1"/>
</dbReference>
<sequence>MKQKYVLTLDIAKQIVADAEAEAISRGWTVAISILDDGGHLILFHRIDGTQFGSCEISILKARTAISLKRPSKKIEEAIAHGKTGFLSISGVIPLEGGLPLEYKGEIVGAIGVSGMASDQDGIIAQIGADVLASIGK</sequence>
<dbReference type="InterPro" id="IPR052517">
    <property type="entry name" value="GlcG_carb_metab_protein"/>
</dbReference>
<dbReference type="Proteomes" id="UP000641954">
    <property type="component" value="Unassembled WGS sequence"/>
</dbReference>
<comment type="caution">
    <text evidence="1">The sequence shown here is derived from an EMBL/GenBank/DDBJ whole genome shotgun (WGS) entry which is preliminary data.</text>
</comment>
<evidence type="ECO:0000313" key="1">
    <source>
        <dbReference type="EMBL" id="MBD2543915.1"/>
    </source>
</evidence>
<dbReference type="EMBL" id="JACJSK010000009">
    <property type="protein sequence ID" value="MBD2543915.1"/>
    <property type="molecule type" value="Genomic_DNA"/>
</dbReference>
<evidence type="ECO:0000313" key="2">
    <source>
        <dbReference type="Proteomes" id="UP000641954"/>
    </source>
</evidence>